<dbReference type="OrthoDB" id="147870at2157"/>
<protein>
    <submittedName>
        <fullName evidence="2">Uncharacterized protein</fullName>
    </submittedName>
</protein>
<feature type="transmembrane region" description="Helical" evidence="1">
    <location>
        <begin position="41"/>
        <end position="61"/>
    </location>
</feature>
<keyword evidence="1" id="KW-0812">Transmembrane</keyword>
<dbReference type="Proteomes" id="UP000000663">
    <property type="component" value="Chromosome"/>
</dbReference>
<dbReference type="KEGG" id="rci:LRC250"/>
<dbReference type="eggNOG" id="arCOG11707">
    <property type="taxonomic scope" value="Archaea"/>
</dbReference>
<name>Q0W8Q8_METAR</name>
<keyword evidence="3" id="KW-1185">Reference proteome</keyword>
<keyword evidence="1" id="KW-0472">Membrane</keyword>
<dbReference type="EMBL" id="AM114193">
    <property type="protein sequence ID" value="CAJ35235.1"/>
    <property type="molecule type" value="Genomic_DNA"/>
</dbReference>
<sequence length="166" mass="19239">MDESSNQSSEHMHNWLRKLKESQDRRKDEKIRRYNDVVSKLIILLIGVCIVCVIVIAALVVQNESLKKSNNELIIANQTTYNTHQSMIADLLNQTSGRIKELEDQNQRYQEFILSNRTLNVDHTVYVDPGSPKVSKIFYNNSYITIEFVDGNRTTTQFVDYTIDIP</sequence>
<dbReference type="RefSeq" id="WP_012037255.1">
    <property type="nucleotide sequence ID" value="NC_009464.1"/>
</dbReference>
<gene>
    <name evidence="2" type="ORF">LRC250</name>
</gene>
<evidence type="ECO:0000313" key="3">
    <source>
        <dbReference type="Proteomes" id="UP000000663"/>
    </source>
</evidence>
<proteinExistence type="predicted"/>
<dbReference type="AlphaFoldDB" id="Q0W8Q8"/>
<evidence type="ECO:0000313" key="2">
    <source>
        <dbReference type="EMBL" id="CAJ35235.1"/>
    </source>
</evidence>
<keyword evidence="1" id="KW-1133">Transmembrane helix</keyword>
<reference evidence="2 3" key="1">
    <citation type="journal article" date="2006" name="Science">
        <title>Genome of rice cluster I archaea -- the key methane producers in the rice rhizosphere.</title>
        <authorList>
            <person name="Erkel C."/>
            <person name="Kube M."/>
            <person name="Reinhardt R."/>
            <person name="Liesack W."/>
        </authorList>
    </citation>
    <scope>NUCLEOTIDE SEQUENCE [LARGE SCALE GENOMIC DNA]</scope>
    <source>
        <strain evidence="3">DSM 22066 / NBRC 105507 / MRE50</strain>
    </source>
</reference>
<organism evidence="2 3">
    <name type="scientific">Methanocella arvoryzae (strain DSM 22066 / NBRC 105507 / MRE50)</name>
    <dbReference type="NCBI Taxonomy" id="351160"/>
    <lineage>
        <taxon>Archaea</taxon>
        <taxon>Methanobacteriati</taxon>
        <taxon>Methanobacteriota</taxon>
        <taxon>Stenosarchaea group</taxon>
        <taxon>Methanomicrobia</taxon>
        <taxon>Methanocellales</taxon>
        <taxon>Methanocellaceae</taxon>
        <taxon>Methanocella</taxon>
    </lineage>
</organism>
<accession>Q0W8Q8</accession>
<evidence type="ECO:0000256" key="1">
    <source>
        <dbReference type="SAM" id="Phobius"/>
    </source>
</evidence>
<dbReference type="GeneID" id="5143757"/>